<dbReference type="OrthoDB" id="5544375at2759"/>
<evidence type="ECO:0000256" key="1">
    <source>
        <dbReference type="SAM" id="Coils"/>
    </source>
</evidence>
<protein>
    <submittedName>
        <fullName evidence="3">MICOS complex subunit MIC19</fullName>
    </submittedName>
</protein>
<keyword evidence="1" id="KW-0175">Coiled coil</keyword>
<proteinExistence type="predicted"/>
<feature type="region of interest" description="Disordered" evidence="2">
    <location>
        <begin position="1"/>
        <end position="44"/>
    </location>
</feature>
<accession>A0A2T0FEG9</accession>
<evidence type="ECO:0000313" key="3">
    <source>
        <dbReference type="EMBL" id="PRT53396.1"/>
    </source>
</evidence>
<dbReference type="RefSeq" id="XP_024663342.1">
    <property type="nucleotide sequence ID" value="XM_024807574.1"/>
</dbReference>
<evidence type="ECO:0000256" key="2">
    <source>
        <dbReference type="SAM" id="MobiDB-lite"/>
    </source>
</evidence>
<comment type="caution">
    <text evidence="3">The sequence shown here is derived from an EMBL/GenBank/DDBJ whole genome shotgun (WGS) entry which is preliminary data.</text>
</comment>
<gene>
    <name evidence="3" type="ORF">B9G98_01016</name>
</gene>
<dbReference type="STRING" id="45607.A0A2T0FEG9"/>
<dbReference type="Pfam" id="PF07956">
    <property type="entry name" value="DUF1690"/>
    <property type="match status" value="1"/>
</dbReference>
<dbReference type="AlphaFoldDB" id="A0A2T0FEG9"/>
<dbReference type="EMBL" id="NDIQ01000001">
    <property type="protein sequence ID" value="PRT53396.1"/>
    <property type="molecule type" value="Genomic_DNA"/>
</dbReference>
<dbReference type="Proteomes" id="UP000238350">
    <property type="component" value="Unassembled WGS sequence"/>
</dbReference>
<reference evidence="3 4" key="1">
    <citation type="submission" date="2017-04" db="EMBL/GenBank/DDBJ databases">
        <title>Genome sequencing of [Candida] sorbophila.</title>
        <authorList>
            <person name="Ahn J.O."/>
        </authorList>
    </citation>
    <scope>NUCLEOTIDE SEQUENCE [LARGE SCALE GENOMIC DNA]</scope>
    <source>
        <strain evidence="3 4">DS02</strain>
    </source>
</reference>
<sequence>MGQTTSKENNSKVFQPQTPVEVSGRLSNSIQSNPETDFTRNQRTNKYIEDKVAERMYQARIDAEAELEQAKQKIKEIDEGRIAKTDSKKIKDQLEKLHNELSSRPKKGALNKASETARAKLIECFEKNKNRPLNCRAEYDDFHAQVKRMEEILEL</sequence>
<evidence type="ECO:0000313" key="4">
    <source>
        <dbReference type="Proteomes" id="UP000238350"/>
    </source>
</evidence>
<dbReference type="GeneID" id="36514765"/>
<feature type="coiled-coil region" evidence="1">
    <location>
        <begin position="53"/>
        <end position="80"/>
    </location>
</feature>
<organism evidence="3 4">
    <name type="scientific">Wickerhamiella sorbophila</name>
    <dbReference type="NCBI Taxonomy" id="45607"/>
    <lineage>
        <taxon>Eukaryota</taxon>
        <taxon>Fungi</taxon>
        <taxon>Dikarya</taxon>
        <taxon>Ascomycota</taxon>
        <taxon>Saccharomycotina</taxon>
        <taxon>Dipodascomycetes</taxon>
        <taxon>Dipodascales</taxon>
        <taxon>Trichomonascaceae</taxon>
        <taxon>Wickerhamiella</taxon>
    </lineage>
</organism>
<keyword evidence="4" id="KW-1185">Reference proteome</keyword>
<name>A0A2T0FEG9_9ASCO</name>
<dbReference type="InterPro" id="IPR012471">
    <property type="entry name" value="DUF1690"/>
</dbReference>